<accession>A0ABR8VC35</accession>
<organism evidence="2 3">
    <name type="scientific">Phocaeicola faecium</name>
    <dbReference type="NCBI Taxonomy" id="2762213"/>
    <lineage>
        <taxon>Bacteria</taxon>
        <taxon>Pseudomonadati</taxon>
        <taxon>Bacteroidota</taxon>
        <taxon>Bacteroidia</taxon>
        <taxon>Bacteroidales</taxon>
        <taxon>Bacteroidaceae</taxon>
        <taxon>Phocaeicola</taxon>
    </lineage>
</organism>
<protein>
    <recommendedName>
        <fullName evidence="4">Bacteriocin</fullName>
    </recommendedName>
</protein>
<comment type="caution">
    <text evidence="2">The sequence shown here is derived from an EMBL/GenBank/DDBJ whole genome shotgun (WGS) entry which is preliminary data.</text>
</comment>
<feature type="compositionally biased region" description="Basic residues" evidence="1">
    <location>
        <begin position="1"/>
        <end position="10"/>
    </location>
</feature>
<proteinExistence type="predicted"/>
<evidence type="ECO:0000313" key="2">
    <source>
        <dbReference type="EMBL" id="MBD8002335.1"/>
    </source>
</evidence>
<dbReference type="EMBL" id="JACSPQ010000009">
    <property type="protein sequence ID" value="MBD8002335.1"/>
    <property type="molecule type" value="Genomic_DNA"/>
</dbReference>
<dbReference type="Proteomes" id="UP000616346">
    <property type="component" value="Unassembled WGS sequence"/>
</dbReference>
<reference evidence="2 3" key="1">
    <citation type="submission" date="2020-08" db="EMBL/GenBank/DDBJ databases">
        <title>A Genomic Blueprint of the Chicken Gut Microbiome.</title>
        <authorList>
            <person name="Gilroy R."/>
            <person name="Ravi A."/>
            <person name="Getino M."/>
            <person name="Pursley I."/>
            <person name="Horton D.L."/>
            <person name="Alikhan N.-F."/>
            <person name="Baker D."/>
            <person name="Gharbi K."/>
            <person name="Hall N."/>
            <person name="Watson M."/>
            <person name="Adriaenssens E.M."/>
            <person name="Foster-Nyarko E."/>
            <person name="Jarju S."/>
            <person name="Secka A."/>
            <person name="Antonio M."/>
            <person name="Oren A."/>
            <person name="Chaudhuri R."/>
            <person name="La Ragione R.M."/>
            <person name="Hildebrand F."/>
            <person name="Pallen M.J."/>
        </authorList>
    </citation>
    <scope>NUCLEOTIDE SEQUENCE [LARGE SCALE GENOMIC DNA]</scope>
    <source>
        <strain evidence="2 3">Sa1YUN3</strain>
    </source>
</reference>
<dbReference type="RefSeq" id="WP_191710261.1">
    <property type="nucleotide sequence ID" value="NZ_JACSPQ010000009.1"/>
</dbReference>
<feature type="region of interest" description="Disordered" evidence="1">
    <location>
        <begin position="1"/>
        <end position="20"/>
    </location>
</feature>
<keyword evidence="3" id="KW-1185">Reference proteome</keyword>
<evidence type="ECO:0000256" key="1">
    <source>
        <dbReference type="SAM" id="MobiDB-lite"/>
    </source>
</evidence>
<evidence type="ECO:0000313" key="3">
    <source>
        <dbReference type="Proteomes" id="UP000616346"/>
    </source>
</evidence>
<name>A0ABR8VC35_9BACT</name>
<sequence>MEKKSKRMKNKAINALERNNHSSIHDDEMLGLDELFGVQGGVDRDKEQEHVEESCGLGCFGRNIVIKKTNDKQ</sequence>
<gene>
    <name evidence="2" type="ORF">H9626_08945</name>
</gene>
<evidence type="ECO:0008006" key="4">
    <source>
        <dbReference type="Google" id="ProtNLM"/>
    </source>
</evidence>